<gene>
    <name evidence="1" type="ORF">FB567DRAFT_525301</name>
</gene>
<organism evidence="1 2">
    <name type="scientific">Paraphoma chrysanthemicola</name>
    <dbReference type="NCBI Taxonomy" id="798071"/>
    <lineage>
        <taxon>Eukaryota</taxon>
        <taxon>Fungi</taxon>
        <taxon>Dikarya</taxon>
        <taxon>Ascomycota</taxon>
        <taxon>Pezizomycotina</taxon>
        <taxon>Dothideomycetes</taxon>
        <taxon>Pleosporomycetidae</taxon>
        <taxon>Pleosporales</taxon>
        <taxon>Pleosporineae</taxon>
        <taxon>Phaeosphaeriaceae</taxon>
        <taxon>Paraphoma</taxon>
    </lineage>
</organism>
<evidence type="ECO:0000313" key="1">
    <source>
        <dbReference type="EMBL" id="KAH7087593.1"/>
    </source>
</evidence>
<evidence type="ECO:0008006" key="3">
    <source>
        <dbReference type="Google" id="ProtNLM"/>
    </source>
</evidence>
<accession>A0A8K0R5U9</accession>
<name>A0A8K0R5U9_9PLEO</name>
<dbReference type="Proteomes" id="UP000813461">
    <property type="component" value="Unassembled WGS sequence"/>
</dbReference>
<reference evidence="1" key="1">
    <citation type="journal article" date="2021" name="Nat. Commun.">
        <title>Genetic determinants of endophytism in the Arabidopsis root mycobiome.</title>
        <authorList>
            <person name="Mesny F."/>
            <person name="Miyauchi S."/>
            <person name="Thiergart T."/>
            <person name="Pickel B."/>
            <person name="Atanasova L."/>
            <person name="Karlsson M."/>
            <person name="Huettel B."/>
            <person name="Barry K.W."/>
            <person name="Haridas S."/>
            <person name="Chen C."/>
            <person name="Bauer D."/>
            <person name="Andreopoulos W."/>
            <person name="Pangilinan J."/>
            <person name="LaButti K."/>
            <person name="Riley R."/>
            <person name="Lipzen A."/>
            <person name="Clum A."/>
            <person name="Drula E."/>
            <person name="Henrissat B."/>
            <person name="Kohler A."/>
            <person name="Grigoriev I.V."/>
            <person name="Martin F.M."/>
            <person name="Hacquard S."/>
        </authorList>
    </citation>
    <scope>NUCLEOTIDE SEQUENCE</scope>
    <source>
        <strain evidence="1">MPI-SDFR-AT-0120</strain>
    </source>
</reference>
<protein>
    <recommendedName>
        <fullName evidence="3">ABM domain-containing protein</fullName>
    </recommendedName>
</protein>
<proteinExistence type="predicted"/>
<keyword evidence="2" id="KW-1185">Reference proteome</keyword>
<dbReference type="AlphaFoldDB" id="A0A8K0R5U9"/>
<dbReference type="EMBL" id="JAGMVJ010000009">
    <property type="protein sequence ID" value="KAH7087593.1"/>
    <property type="molecule type" value="Genomic_DNA"/>
</dbReference>
<dbReference type="OrthoDB" id="3830579at2759"/>
<evidence type="ECO:0000313" key="2">
    <source>
        <dbReference type="Proteomes" id="UP000813461"/>
    </source>
</evidence>
<comment type="caution">
    <text evidence="1">The sequence shown here is derived from an EMBL/GenBank/DDBJ whole genome shotgun (WGS) entry which is preliminary data.</text>
</comment>
<sequence length="225" mass="24536">MPVIEFGLMGVKPNHPVTSPSTPSGQILQSAWSQLSTAPNGPAWVYGGVEVSDPEKLWGFFEFESVEQHEQFARTFGGEAVKDLPKILTHSEFQKHITVQPGFGDVLSASETEILLVYFPADISDEQKNKATEALTGIIEESGLKEDAHVKAVKWGWSVENDFPVLGEKDRAGRVFAIFLGRESADVERGLQKGQEGVGYVGEFAGLDGVVTIVRRVVACIKFGE</sequence>